<reference evidence="4" key="1">
    <citation type="submission" date="2018-05" db="EMBL/GenBank/DDBJ databases">
        <authorList>
            <person name="Lanie J.A."/>
            <person name="Ng W.-L."/>
            <person name="Kazmierczak K.M."/>
            <person name="Andrzejewski T.M."/>
            <person name="Davidsen T.M."/>
            <person name="Wayne K.J."/>
            <person name="Tettelin H."/>
            <person name="Glass J.I."/>
            <person name="Rusch D."/>
            <person name="Podicherti R."/>
            <person name="Tsui H.-C.T."/>
            <person name="Winkler M.E."/>
        </authorList>
    </citation>
    <scope>NUCLEOTIDE SEQUENCE</scope>
</reference>
<dbReference type="SUPFAM" id="SSF110836">
    <property type="entry name" value="Hypothetical protein SAV1430"/>
    <property type="match status" value="1"/>
</dbReference>
<dbReference type="InterPro" id="IPR034904">
    <property type="entry name" value="FSCA_dom_sf"/>
</dbReference>
<feature type="region of interest" description="Disordered" evidence="2">
    <location>
        <begin position="17"/>
        <end position="47"/>
    </location>
</feature>
<proteinExistence type="inferred from homology"/>
<dbReference type="SUPFAM" id="SSF117916">
    <property type="entry name" value="Fe-S cluster assembly (FSCA) domain-like"/>
    <property type="match status" value="1"/>
</dbReference>
<dbReference type="GO" id="GO:0051536">
    <property type="term" value="F:iron-sulfur cluster binding"/>
    <property type="evidence" value="ECO:0007669"/>
    <property type="project" value="InterPro"/>
</dbReference>
<protein>
    <recommendedName>
        <fullName evidence="3">Scaffold protein Nfu/NifU N-terminal domain-containing protein</fullName>
    </recommendedName>
</protein>
<dbReference type="Pfam" id="PF01106">
    <property type="entry name" value="NifU"/>
    <property type="match status" value="1"/>
</dbReference>
<feature type="non-terminal residue" evidence="4">
    <location>
        <position position="224"/>
    </location>
</feature>
<dbReference type="Gene3D" id="3.30.300.130">
    <property type="entry name" value="Fe-S cluster assembly (FSCA)"/>
    <property type="match status" value="1"/>
</dbReference>
<sequence>LTRHTFGKKPPVKLSDVLALQKKKKAGSNSEKKTRPKATPVAKGKSEIKVVRTRETPNPSALQFVLNSQIVEHGNLSYESKKDCGEDQLGKLLFDKPEVKTVFIMDNFITVTKVDDVSWNPLKEQVWKTIDSNVTLYKSDKGAKLNIDVEKFLSLSNGEKLDAVEMVLDRSIRKNLAQDGGGVEVKGINGNIVEILYQGACGSCPTSSTGTLQYIQTQIRQQLH</sequence>
<evidence type="ECO:0000256" key="1">
    <source>
        <dbReference type="ARBA" id="ARBA00006420"/>
    </source>
</evidence>
<dbReference type="Pfam" id="PF08712">
    <property type="entry name" value="Nfu_N"/>
    <property type="match status" value="1"/>
</dbReference>
<feature type="domain" description="Scaffold protein Nfu/NifU N-terminal" evidence="3">
    <location>
        <begin position="51"/>
        <end position="137"/>
    </location>
</feature>
<accession>A0A382NDP5</accession>
<evidence type="ECO:0000313" key="4">
    <source>
        <dbReference type="EMBL" id="SVC57711.1"/>
    </source>
</evidence>
<dbReference type="AlphaFoldDB" id="A0A382NDP5"/>
<dbReference type="PANTHER" id="PTHR11178:SF1">
    <property type="entry name" value="NFU1 IRON-SULFUR CLUSTER SCAFFOLD HOMOLOG, MITOCHONDRIAL"/>
    <property type="match status" value="1"/>
</dbReference>
<dbReference type="InterPro" id="IPR036498">
    <property type="entry name" value="Nfu/NifU_N_sf"/>
</dbReference>
<dbReference type="Gene3D" id="3.30.1370.70">
    <property type="entry name" value="Scaffold protein Nfu/NifU, N-terminal domain"/>
    <property type="match status" value="1"/>
</dbReference>
<evidence type="ECO:0000259" key="3">
    <source>
        <dbReference type="SMART" id="SM00932"/>
    </source>
</evidence>
<gene>
    <name evidence="4" type="ORF">METZ01_LOCUS310565</name>
</gene>
<dbReference type="InterPro" id="IPR001075">
    <property type="entry name" value="NIF_FeS_clus_asmbl_NifU_C"/>
</dbReference>
<dbReference type="PANTHER" id="PTHR11178">
    <property type="entry name" value="IRON-SULFUR CLUSTER SCAFFOLD PROTEIN NFU-RELATED"/>
    <property type="match status" value="1"/>
</dbReference>
<organism evidence="4">
    <name type="scientific">marine metagenome</name>
    <dbReference type="NCBI Taxonomy" id="408172"/>
    <lineage>
        <taxon>unclassified sequences</taxon>
        <taxon>metagenomes</taxon>
        <taxon>ecological metagenomes</taxon>
    </lineage>
</organism>
<dbReference type="GO" id="GO:0016226">
    <property type="term" value="P:iron-sulfur cluster assembly"/>
    <property type="evidence" value="ECO:0007669"/>
    <property type="project" value="InterPro"/>
</dbReference>
<evidence type="ECO:0000256" key="2">
    <source>
        <dbReference type="SAM" id="MobiDB-lite"/>
    </source>
</evidence>
<feature type="non-terminal residue" evidence="4">
    <location>
        <position position="1"/>
    </location>
</feature>
<dbReference type="SMART" id="SM00932">
    <property type="entry name" value="Nfu_N"/>
    <property type="match status" value="1"/>
</dbReference>
<dbReference type="InterPro" id="IPR014824">
    <property type="entry name" value="Nfu/NifU_N"/>
</dbReference>
<dbReference type="EMBL" id="UINC01098867">
    <property type="protein sequence ID" value="SVC57711.1"/>
    <property type="molecule type" value="Genomic_DNA"/>
</dbReference>
<comment type="similarity">
    <text evidence="1">Belongs to the NifU family.</text>
</comment>
<dbReference type="GO" id="GO:0005506">
    <property type="term" value="F:iron ion binding"/>
    <property type="evidence" value="ECO:0007669"/>
    <property type="project" value="InterPro"/>
</dbReference>
<name>A0A382NDP5_9ZZZZ</name>